<keyword evidence="10" id="KW-1185">Reference proteome</keyword>
<dbReference type="GO" id="GO:0004838">
    <property type="term" value="F:L-tyrosine-2-oxoglutarate transaminase activity"/>
    <property type="evidence" value="ECO:0007669"/>
    <property type="project" value="TreeGrafter"/>
</dbReference>
<dbReference type="CDD" id="cd00609">
    <property type="entry name" value="AAT_like"/>
    <property type="match status" value="1"/>
</dbReference>
<gene>
    <name evidence="9" type="primary">aspC</name>
    <name evidence="9" type="ordered locus">Bfl422</name>
</gene>
<dbReference type="InterPro" id="IPR000796">
    <property type="entry name" value="Asp_trans"/>
</dbReference>
<comment type="subunit">
    <text evidence="3">Homodimer.</text>
</comment>
<organism evidence="9 10">
    <name type="scientific">Blochmanniella floridana</name>
    <dbReference type="NCBI Taxonomy" id="203907"/>
    <lineage>
        <taxon>Bacteria</taxon>
        <taxon>Pseudomonadati</taxon>
        <taxon>Pseudomonadota</taxon>
        <taxon>Gammaproteobacteria</taxon>
        <taxon>Enterobacterales</taxon>
        <taxon>Enterobacteriaceae</taxon>
        <taxon>ant endosymbionts</taxon>
        <taxon>Candidatus Blochmanniella</taxon>
    </lineage>
</organism>
<dbReference type="KEGG" id="bfl:Bfl422"/>
<dbReference type="PANTHER" id="PTHR11879">
    <property type="entry name" value="ASPARTATE AMINOTRANSFERASE"/>
    <property type="match status" value="1"/>
</dbReference>
<dbReference type="EMBL" id="BX248583">
    <property type="protein sequence ID" value="CAD83484.1"/>
    <property type="molecule type" value="Genomic_DNA"/>
</dbReference>
<keyword evidence="4 7" id="KW-0032">Aminotransferase</keyword>
<dbReference type="Proteomes" id="UP000002192">
    <property type="component" value="Chromosome"/>
</dbReference>
<keyword evidence="5 7" id="KW-0808">Transferase</keyword>
<reference evidence="9 10" key="1">
    <citation type="journal article" date="2003" name="Proc. Natl. Acad. Sci. U.S.A.">
        <title>The genome sequence of Blochmannia floridanus: comparative analysis of reduced genomes.</title>
        <authorList>
            <person name="Gil R."/>
            <person name="Silva F.J."/>
            <person name="Zientz E."/>
            <person name="Delmotte F."/>
            <person name="Gonzalez-Candelas F."/>
            <person name="Latorre A."/>
            <person name="Rausell C."/>
            <person name="Kramerbeek J."/>
            <person name="Gadau J."/>
            <person name="Hoelldobler B."/>
            <person name="van Ham R.C.H.J."/>
            <person name="Gross R."/>
            <person name="Moya A."/>
        </authorList>
    </citation>
    <scope>NUCLEOTIDE SEQUENCE [LARGE SCALE GENOMIC DNA]</scope>
</reference>
<evidence type="ECO:0000256" key="3">
    <source>
        <dbReference type="ARBA" id="ARBA00011738"/>
    </source>
</evidence>
<comment type="cofactor">
    <cofactor evidence="1 7">
        <name>pyridoxal 5'-phosphate</name>
        <dbReference type="ChEBI" id="CHEBI:597326"/>
    </cofactor>
</comment>
<dbReference type="PANTHER" id="PTHR11879:SF22">
    <property type="entry name" value="ASPARTATE AMINOTRANSFERASE, MITOCHONDRIAL"/>
    <property type="match status" value="1"/>
</dbReference>
<dbReference type="Gene3D" id="3.90.1150.10">
    <property type="entry name" value="Aspartate Aminotransferase, domain 1"/>
    <property type="match status" value="1"/>
</dbReference>
<dbReference type="AlphaFoldDB" id="Q7VR08"/>
<dbReference type="PROSITE" id="PS00105">
    <property type="entry name" value="AA_TRANSFER_CLASS_1"/>
    <property type="match status" value="1"/>
</dbReference>
<dbReference type="GO" id="GO:0033585">
    <property type="term" value="P:L-phenylalanine biosynthetic process from chorismate via phenylpyruvate"/>
    <property type="evidence" value="ECO:0007669"/>
    <property type="project" value="TreeGrafter"/>
</dbReference>
<evidence type="ECO:0000256" key="2">
    <source>
        <dbReference type="ARBA" id="ARBA00007441"/>
    </source>
</evidence>
<dbReference type="EC" id="2.6.1.-" evidence="7"/>
<dbReference type="NCBIfam" id="NF006719">
    <property type="entry name" value="PRK09257.1"/>
    <property type="match status" value="1"/>
</dbReference>
<evidence type="ECO:0000313" key="9">
    <source>
        <dbReference type="EMBL" id="CAD83484.1"/>
    </source>
</evidence>
<dbReference type="HOGENOM" id="CLU_032440_0_1_6"/>
<dbReference type="STRING" id="203907.Bfl422"/>
<name>Q7VR08_BLOFL</name>
<dbReference type="InterPro" id="IPR004839">
    <property type="entry name" value="Aminotransferase_I/II_large"/>
</dbReference>
<keyword evidence="6" id="KW-0663">Pyridoxal phosphate</keyword>
<dbReference type="InterPro" id="IPR004838">
    <property type="entry name" value="NHTrfase_class1_PyrdxlP-BS"/>
</dbReference>
<dbReference type="Pfam" id="PF00155">
    <property type="entry name" value="Aminotran_1_2"/>
    <property type="match status" value="1"/>
</dbReference>
<evidence type="ECO:0000256" key="4">
    <source>
        <dbReference type="ARBA" id="ARBA00022576"/>
    </source>
</evidence>
<evidence type="ECO:0000313" key="10">
    <source>
        <dbReference type="Proteomes" id="UP000002192"/>
    </source>
</evidence>
<sequence>MFKSMIMAPPDPILGLSKIYHSDTKKNKINLGIGVYIEKFHAAPILESVKQAEDLLLKKEISKNYLAIEGSNDFNNANQTLLFGPNDSIISKNRIRTVQAPGGTGALRIAAECIAKYDNTINKKRRIWISEPSWVNHKNIFFAAGLEVCTYPYYQKSTHSIEFDKLIDTFNNIVKPGDIVLLHGCCHNPTGMDPTIEQWKMLSECAEKNRWIPLFDLAYQGFDNGLQEDLIGLHMFCKNNPELIVCNSYSKNFGLYNERVGACTIITENNNHADCVLSQLRATIRAIYSNPPAHGAAIVSTILQNKTLRFIWEKELKNMRDHIKNMRKLLFNTLNKYKNSKVINQDFSFINNQKGMFAYIGLNSNQVIKLREELGIYLVDSGRLNLAGLSHKNIDYICNAICNLYI</sequence>
<proteinExistence type="inferred from homology"/>
<dbReference type="FunFam" id="3.40.640.10:FF:000066">
    <property type="entry name" value="Aspartate aminotransferase"/>
    <property type="match status" value="1"/>
</dbReference>
<comment type="similarity">
    <text evidence="2 7">Belongs to the class-I pyridoxal-phosphate-dependent aminotransferase family.</text>
</comment>
<evidence type="ECO:0000256" key="1">
    <source>
        <dbReference type="ARBA" id="ARBA00001933"/>
    </source>
</evidence>
<evidence type="ECO:0000256" key="5">
    <source>
        <dbReference type="ARBA" id="ARBA00022679"/>
    </source>
</evidence>
<evidence type="ECO:0000256" key="7">
    <source>
        <dbReference type="RuleBase" id="RU000481"/>
    </source>
</evidence>
<accession>Q7VR08</accession>
<dbReference type="GO" id="GO:0030170">
    <property type="term" value="F:pyridoxal phosphate binding"/>
    <property type="evidence" value="ECO:0007669"/>
    <property type="project" value="InterPro"/>
</dbReference>
<dbReference type="GO" id="GO:0042802">
    <property type="term" value="F:identical protein binding"/>
    <property type="evidence" value="ECO:0007669"/>
    <property type="project" value="TreeGrafter"/>
</dbReference>
<dbReference type="OrthoDB" id="9766445at2"/>
<dbReference type="InterPro" id="IPR015421">
    <property type="entry name" value="PyrdxlP-dep_Trfase_major"/>
</dbReference>
<dbReference type="InterPro" id="IPR015422">
    <property type="entry name" value="PyrdxlP-dep_Trfase_small"/>
</dbReference>
<dbReference type="InterPro" id="IPR015424">
    <property type="entry name" value="PyrdxlP-dep_Trfase"/>
</dbReference>
<dbReference type="Gene3D" id="3.40.640.10">
    <property type="entry name" value="Type I PLP-dependent aspartate aminotransferase-like (Major domain)"/>
    <property type="match status" value="1"/>
</dbReference>
<evidence type="ECO:0000259" key="8">
    <source>
        <dbReference type="Pfam" id="PF00155"/>
    </source>
</evidence>
<feature type="domain" description="Aminotransferase class I/classII large" evidence="8">
    <location>
        <begin position="26"/>
        <end position="401"/>
    </location>
</feature>
<dbReference type="SUPFAM" id="SSF53383">
    <property type="entry name" value="PLP-dependent transferases"/>
    <property type="match status" value="1"/>
</dbReference>
<protein>
    <recommendedName>
        <fullName evidence="7">Aminotransferase</fullName>
        <ecNumber evidence="7">2.6.1.-</ecNumber>
    </recommendedName>
</protein>
<evidence type="ECO:0000256" key="6">
    <source>
        <dbReference type="ARBA" id="ARBA00022898"/>
    </source>
</evidence>
<dbReference type="eggNOG" id="COG1448">
    <property type="taxonomic scope" value="Bacteria"/>
</dbReference>
<dbReference type="GO" id="GO:0005829">
    <property type="term" value="C:cytosol"/>
    <property type="evidence" value="ECO:0007669"/>
    <property type="project" value="TreeGrafter"/>
</dbReference>
<dbReference type="PRINTS" id="PR00799">
    <property type="entry name" value="TRANSAMINASE"/>
</dbReference>
<dbReference type="GO" id="GO:0004069">
    <property type="term" value="F:L-aspartate:2-oxoglutarate aminotransferase activity"/>
    <property type="evidence" value="ECO:0007669"/>
    <property type="project" value="TreeGrafter"/>
</dbReference>